<dbReference type="HOGENOM" id="CLU_1567668_0_0_0"/>
<proteinExistence type="predicted"/>
<gene>
    <name evidence="1" type="ORF">DSM3645_01535</name>
</gene>
<evidence type="ECO:0000313" key="1">
    <source>
        <dbReference type="EMBL" id="EAQ82355.1"/>
    </source>
</evidence>
<comment type="caution">
    <text evidence="1">The sequence shown here is derived from an EMBL/GenBank/DDBJ whole genome shotgun (WGS) entry which is preliminary data.</text>
</comment>
<organism evidence="1 2">
    <name type="scientific">Blastopirellula marina DSM 3645</name>
    <dbReference type="NCBI Taxonomy" id="314230"/>
    <lineage>
        <taxon>Bacteria</taxon>
        <taxon>Pseudomonadati</taxon>
        <taxon>Planctomycetota</taxon>
        <taxon>Planctomycetia</taxon>
        <taxon>Pirellulales</taxon>
        <taxon>Pirellulaceae</taxon>
        <taxon>Blastopirellula</taxon>
    </lineage>
</organism>
<sequence>MSLLDQFPAALDKMDGFLSQATAINNTLTDAKQRELYGQALALAKKARLEMETAVPAAAKAIEETKQNAIAGMTKSRAGLPALKQRSQELKQTATTAAAKVKQMQANMKKLPAKPSVKGIKMPPAWGDQLKDELLNKFGNLPSAPVSAPRDAAIWADWQWNSDRNPMGEG</sequence>
<name>A3ZN26_9BACT</name>
<dbReference type="RefSeq" id="WP_002650197.1">
    <property type="nucleotide sequence ID" value="NZ_AANZ01000002.1"/>
</dbReference>
<protein>
    <submittedName>
        <fullName evidence="1">Uncharacterized protein</fullName>
    </submittedName>
</protein>
<evidence type="ECO:0000313" key="2">
    <source>
        <dbReference type="Proteomes" id="UP000004358"/>
    </source>
</evidence>
<accession>A3ZN26</accession>
<dbReference type="AlphaFoldDB" id="A3ZN26"/>
<dbReference type="EMBL" id="AANZ01000002">
    <property type="protein sequence ID" value="EAQ82355.1"/>
    <property type="molecule type" value="Genomic_DNA"/>
</dbReference>
<dbReference type="Proteomes" id="UP000004358">
    <property type="component" value="Unassembled WGS sequence"/>
</dbReference>
<reference evidence="1 2" key="1">
    <citation type="submission" date="2006-02" db="EMBL/GenBank/DDBJ databases">
        <authorList>
            <person name="Amann R."/>
            <person name="Ferriera S."/>
            <person name="Johnson J."/>
            <person name="Kravitz S."/>
            <person name="Halpern A."/>
            <person name="Remington K."/>
            <person name="Beeson K."/>
            <person name="Tran B."/>
            <person name="Rogers Y.-H."/>
            <person name="Friedman R."/>
            <person name="Venter J.C."/>
        </authorList>
    </citation>
    <scope>NUCLEOTIDE SEQUENCE [LARGE SCALE GENOMIC DNA]</scope>
    <source>
        <strain evidence="1 2">DSM 3645</strain>
    </source>
</reference>
<dbReference type="OrthoDB" id="9873614at2"/>
<dbReference type="STRING" id="314230.DSM3645_01535"/>